<comment type="similarity">
    <text evidence="1">Belongs to the PhzF family.</text>
</comment>
<dbReference type="InterPro" id="IPR003719">
    <property type="entry name" value="Phenazine_PhzF-like"/>
</dbReference>
<keyword evidence="4" id="KW-1185">Reference proteome</keyword>
<dbReference type="OrthoDB" id="9788221at2"/>
<reference evidence="3 4" key="1">
    <citation type="submission" date="2017-05" db="EMBL/GenBank/DDBJ databases">
        <authorList>
            <person name="Varghese N."/>
            <person name="Submissions S."/>
        </authorList>
    </citation>
    <scope>NUCLEOTIDE SEQUENCE [LARGE SCALE GENOMIC DNA]</scope>
    <source>
        <strain evidence="3 4">DSM 100094</strain>
    </source>
</reference>
<dbReference type="AlphaFoldDB" id="A0A521CXX0"/>
<dbReference type="PANTHER" id="PTHR13774:SF32">
    <property type="entry name" value="ANTISENSE-ENHANCING SEQUENCE 1"/>
    <property type="match status" value="1"/>
</dbReference>
<dbReference type="GO" id="GO:0016853">
    <property type="term" value="F:isomerase activity"/>
    <property type="evidence" value="ECO:0007669"/>
    <property type="project" value="TreeGrafter"/>
</dbReference>
<feature type="active site" evidence="2">
    <location>
        <position position="52"/>
    </location>
</feature>
<organism evidence="3 4">
    <name type="scientific">Paracoccus laeviglucosivorans</name>
    <dbReference type="NCBI Taxonomy" id="1197861"/>
    <lineage>
        <taxon>Bacteria</taxon>
        <taxon>Pseudomonadati</taxon>
        <taxon>Pseudomonadota</taxon>
        <taxon>Alphaproteobacteria</taxon>
        <taxon>Rhodobacterales</taxon>
        <taxon>Paracoccaceae</taxon>
        <taxon>Paracoccus</taxon>
    </lineage>
</organism>
<dbReference type="PANTHER" id="PTHR13774">
    <property type="entry name" value="PHENAZINE BIOSYNTHESIS PROTEIN"/>
    <property type="match status" value="1"/>
</dbReference>
<dbReference type="EMBL" id="FXTK01000005">
    <property type="protein sequence ID" value="SMO64264.1"/>
    <property type="molecule type" value="Genomic_DNA"/>
</dbReference>
<evidence type="ECO:0000256" key="1">
    <source>
        <dbReference type="ARBA" id="ARBA00008270"/>
    </source>
</evidence>
<protein>
    <submittedName>
        <fullName evidence="3">Phenazine biosynthesis protein PhzF family</fullName>
    </submittedName>
</protein>
<accession>A0A521CXX0</accession>
<proteinExistence type="inferred from homology"/>
<name>A0A521CXX0_9RHOB</name>
<sequence length="279" mass="29665">MTDQARRIYDFRQVDVFTRMPLRGNPLAVVHDATGLSDADMAAFANWTNLSETTFLLPPADPQADYRVRIFTPQGELPFAGHPTLGSCHAWLEAGGKPRGSDIVQECQVGLVRIRRAGDGLAFAAPPLLRSGPVEAALLEQLYAALGVTPDEVQGTEWIDNGPGWIGVLLKDHARLMSLRPDSPELAHLKVGICAPCAGGDAAFEVRAFYNPGAEDPVTGSLNAGLAQWLLGAGIATAPYVARQGTALGRDGRVQVTQDDDAIWIGGNVVTCITGSLDI</sequence>
<dbReference type="GO" id="GO:0005737">
    <property type="term" value="C:cytoplasm"/>
    <property type="evidence" value="ECO:0007669"/>
    <property type="project" value="TreeGrafter"/>
</dbReference>
<dbReference type="SUPFAM" id="SSF54506">
    <property type="entry name" value="Diaminopimelate epimerase-like"/>
    <property type="match status" value="1"/>
</dbReference>
<dbReference type="Proteomes" id="UP000319014">
    <property type="component" value="Unassembled WGS sequence"/>
</dbReference>
<evidence type="ECO:0000256" key="2">
    <source>
        <dbReference type="PIRSR" id="PIRSR016184-1"/>
    </source>
</evidence>
<dbReference type="PIRSF" id="PIRSF016184">
    <property type="entry name" value="PhzC_PhzF"/>
    <property type="match status" value="1"/>
</dbReference>
<dbReference type="RefSeq" id="WP_142662817.1">
    <property type="nucleotide sequence ID" value="NZ_FXTK01000005.1"/>
</dbReference>
<gene>
    <name evidence="3" type="ORF">SAMN06265221_105284</name>
</gene>
<evidence type="ECO:0000313" key="4">
    <source>
        <dbReference type="Proteomes" id="UP000319014"/>
    </source>
</evidence>
<dbReference type="Gene3D" id="3.10.310.10">
    <property type="entry name" value="Diaminopimelate Epimerase, Chain A, domain 1"/>
    <property type="match status" value="2"/>
</dbReference>
<dbReference type="NCBIfam" id="TIGR00654">
    <property type="entry name" value="PhzF_family"/>
    <property type="match status" value="1"/>
</dbReference>
<evidence type="ECO:0000313" key="3">
    <source>
        <dbReference type="EMBL" id="SMO64264.1"/>
    </source>
</evidence>
<dbReference type="Pfam" id="PF02567">
    <property type="entry name" value="PhzC-PhzF"/>
    <property type="match status" value="1"/>
</dbReference>